<name>A0A923MC95_9BURK</name>
<protein>
    <submittedName>
        <fullName evidence="1">DUF3800 domain-containing protein</fullName>
    </submittedName>
</protein>
<dbReference type="InterPro" id="IPR024524">
    <property type="entry name" value="DUF3800"/>
</dbReference>
<gene>
    <name evidence="1" type="ORF">H8R02_26435</name>
</gene>
<sequence length="232" mass="26224">MHAARLAPVKSDFIVYVDESGDHSLESIDIHYPLFVLSFCVFRIADYNTLTAPAVRKLKFELFGHDMVVFHEMDIRRKRGAFATFGKEQRDAFMESLALIIAAAPMKIIAVVIDKVRHKQRYSKPAHPYHLAFGFGLERLHRLLRSHGQGDRLTHVICEARGANEDEELELEFRGIRDGDNYRGERLPFELVVTNKRTNSEGLQIADLTARPIGLSVLRPGQPPKAGCTATD</sequence>
<accession>A0A923MC95</accession>
<dbReference type="Pfam" id="PF12686">
    <property type="entry name" value="DUF3800"/>
    <property type="match status" value="1"/>
</dbReference>
<dbReference type="AlphaFoldDB" id="A0A923MC95"/>
<dbReference type="Proteomes" id="UP000596827">
    <property type="component" value="Unassembled WGS sequence"/>
</dbReference>
<keyword evidence="2" id="KW-1185">Reference proteome</keyword>
<evidence type="ECO:0000313" key="1">
    <source>
        <dbReference type="EMBL" id="MBC5768030.1"/>
    </source>
</evidence>
<organism evidence="1 2">
    <name type="scientific">Ramlibacter albus</name>
    <dbReference type="NCBI Taxonomy" id="2079448"/>
    <lineage>
        <taxon>Bacteria</taxon>
        <taxon>Pseudomonadati</taxon>
        <taxon>Pseudomonadota</taxon>
        <taxon>Betaproteobacteria</taxon>
        <taxon>Burkholderiales</taxon>
        <taxon>Comamonadaceae</taxon>
        <taxon>Ramlibacter</taxon>
    </lineage>
</organism>
<proteinExistence type="predicted"/>
<dbReference type="EMBL" id="JACORU010000014">
    <property type="protein sequence ID" value="MBC5768030.1"/>
    <property type="molecule type" value="Genomic_DNA"/>
</dbReference>
<comment type="caution">
    <text evidence="1">The sequence shown here is derived from an EMBL/GenBank/DDBJ whole genome shotgun (WGS) entry which is preliminary data.</text>
</comment>
<reference evidence="1" key="1">
    <citation type="submission" date="2020-08" db="EMBL/GenBank/DDBJ databases">
        <title>Ramlibacter sp. GTP1 16S ribosomal RNA gene genome sequencing and assembly.</title>
        <authorList>
            <person name="Kang M."/>
        </authorList>
    </citation>
    <scope>NUCLEOTIDE SEQUENCE</scope>
    <source>
        <strain evidence="1">GTP1</strain>
    </source>
</reference>
<evidence type="ECO:0000313" key="2">
    <source>
        <dbReference type="Proteomes" id="UP000596827"/>
    </source>
</evidence>